<keyword evidence="4" id="KW-1185">Reference proteome</keyword>
<feature type="chain" id="PRO_5013137856" evidence="2">
    <location>
        <begin position="28"/>
        <end position="124"/>
    </location>
</feature>
<dbReference type="Proteomes" id="UP000190961">
    <property type="component" value="Unassembled WGS sequence"/>
</dbReference>
<keyword evidence="2" id="KW-0732">Signal</keyword>
<dbReference type="OrthoDB" id="979940at2"/>
<feature type="region of interest" description="Disordered" evidence="1">
    <location>
        <begin position="34"/>
        <end position="100"/>
    </location>
</feature>
<organism evidence="3 4">
    <name type="scientific">Ohtaekwangia koreensis</name>
    <dbReference type="NCBI Taxonomy" id="688867"/>
    <lineage>
        <taxon>Bacteria</taxon>
        <taxon>Pseudomonadati</taxon>
        <taxon>Bacteroidota</taxon>
        <taxon>Cytophagia</taxon>
        <taxon>Cytophagales</taxon>
        <taxon>Fulvivirgaceae</taxon>
        <taxon>Ohtaekwangia</taxon>
    </lineage>
</organism>
<protein>
    <submittedName>
        <fullName evidence="3">Uncharacterized protein</fullName>
    </submittedName>
</protein>
<feature type="signal peptide" evidence="2">
    <location>
        <begin position="1"/>
        <end position="27"/>
    </location>
</feature>
<accession>A0A1T5LK66</accession>
<evidence type="ECO:0000256" key="2">
    <source>
        <dbReference type="SAM" id="SignalP"/>
    </source>
</evidence>
<dbReference type="AlphaFoldDB" id="A0A1T5LK66"/>
<sequence length="124" mass="13423">MKLKLQHIFVTACLSIMTPAGVFMLHAQDASFDGATASPEKERINYYPGGEGEPSGGASGVTNNAKSTTISRDSSSFRSSPARTTLPSESPKNVAKPAGNEDDVLSFNFLYYIIRKYKLQDIVD</sequence>
<evidence type="ECO:0000256" key="1">
    <source>
        <dbReference type="SAM" id="MobiDB-lite"/>
    </source>
</evidence>
<evidence type="ECO:0000313" key="4">
    <source>
        <dbReference type="Proteomes" id="UP000190961"/>
    </source>
</evidence>
<evidence type="ECO:0000313" key="3">
    <source>
        <dbReference type="EMBL" id="SKC76029.1"/>
    </source>
</evidence>
<gene>
    <name evidence="3" type="ORF">SAMN05660236_3333</name>
</gene>
<dbReference type="EMBL" id="FUZU01000002">
    <property type="protein sequence ID" value="SKC76029.1"/>
    <property type="molecule type" value="Genomic_DNA"/>
</dbReference>
<name>A0A1T5LK66_9BACT</name>
<proteinExistence type="predicted"/>
<reference evidence="3 4" key="1">
    <citation type="submission" date="2017-02" db="EMBL/GenBank/DDBJ databases">
        <authorList>
            <person name="Peterson S.W."/>
        </authorList>
    </citation>
    <scope>NUCLEOTIDE SEQUENCE [LARGE SCALE GENOMIC DNA]</scope>
    <source>
        <strain evidence="3 4">DSM 25262</strain>
    </source>
</reference>
<feature type="compositionally biased region" description="Low complexity" evidence="1">
    <location>
        <begin position="67"/>
        <end position="85"/>
    </location>
</feature>
<feature type="compositionally biased region" description="Gly residues" evidence="1">
    <location>
        <begin position="49"/>
        <end position="59"/>
    </location>
</feature>
<dbReference type="STRING" id="688867.SAMN05660236_3333"/>
<dbReference type="RefSeq" id="WP_143785794.1">
    <property type="nucleotide sequence ID" value="NZ_FUZU01000002.1"/>
</dbReference>